<dbReference type="AlphaFoldDB" id="A0AAP3E1J9"/>
<evidence type="ECO:0000313" key="1">
    <source>
        <dbReference type="EMBL" id="MCU4741606.1"/>
    </source>
</evidence>
<evidence type="ECO:0000313" key="2">
    <source>
        <dbReference type="EMBL" id="MCU4975417.1"/>
    </source>
</evidence>
<evidence type="ECO:0000313" key="4">
    <source>
        <dbReference type="Proteomes" id="UP001321018"/>
    </source>
</evidence>
<organism evidence="1 4">
    <name type="scientific">Natronoglomus mannanivorans</name>
    <dbReference type="NCBI Taxonomy" id="2979990"/>
    <lineage>
        <taxon>Archaea</taxon>
        <taxon>Methanobacteriati</taxon>
        <taxon>Methanobacteriota</taxon>
        <taxon>Stenosarchaea group</taxon>
        <taxon>Halobacteria</taxon>
        <taxon>Halobacteriales</taxon>
        <taxon>Natrialbaceae</taxon>
        <taxon>Natronoglomus</taxon>
    </lineage>
</organism>
<name>A0AAP3E1J9_9EURY</name>
<dbReference type="EMBL" id="JAOPKB010000018">
    <property type="protein sequence ID" value="MCU4975417.1"/>
    <property type="molecule type" value="Genomic_DNA"/>
</dbReference>
<sequence length="59" mass="6533">MDLIESLCRWSGKFSFERPEASCQTCGDLAWNAEGSCRTCGGALTDLDIVTEEGWEPPY</sequence>
<evidence type="ECO:0000313" key="3">
    <source>
        <dbReference type="Proteomes" id="UP001320972"/>
    </source>
</evidence>
<gene>
    <name evidence="2" type="ORF">OB955_22250</name>
    <name evidence="1" type="ORF">OB960_09345</name>
</gene>
<protein>
    <submittedName>
        <fullName evidence="1">Uncharacterized protein</fullName>
    </submittedName>
</protein>
<reference evidence="1 3" key="1">
    <citation type="submission" date="2022-09" db="EMBL/GenBank/DDBJ databases">
        <title>Enrichment on poylsaccharides allowed isolation of novel metabolic and taxonomic groups of Haloarchaea.</title>
        <authorList>
            <person name="Sorokin D.Y."/>
            <person name="Elcheninov A.G."/>
            <person name="Khizhniak T.V."/>
            <person name="Kolganova T.V."/>
            <person name="Kublanov I.V."/>
        </authorList>
    </citation>
    <scope>NUCLEOTIDE SEQUENCE</scope>
    <source>
        <strain evidence="2 3">AArc-m2/3/4</strain>
        <strain evidence="1">AArc-xg1-1</strain>
    </source>
</reference>
<accession>A0AAP3E1J9</accession>
<dbReference type="EMBL" id="JAOPKA010000004">
    <property type="protein sequence ID" value="MCU4741606.1"/>
    <property type="molecule type" value="Genomic_DNA"/>
</dbReference>
<keyword evidence="3" id="KW-1185">Reference proteome</keyword>
<comment type="caution">
    <text evidence="1">The sequence shown here is derived from an EMBL/GenBank/DDBJ whole genome shotgun (WGS) entry which is preliminary data.</text>
</comment>
<dbReference type="Proteomes" id="UP001321018">
    <property type="component" value="Unassembled WGS sequence"/>
</dbReference>
<dbReference type="RefSeq" id="WP_338003441.1">
    <property type="nucleotide sequence ID" value="NZ_JAOPKA010000004.1"/>
</dbReference>
<proteinExistence type="predicted"/>
<dbReference type="Proteomes" id="UP001320972">
    <property type="component" value="Unassembled WGS sequence"/>
</dbReference>